<dbReference type="KEGG" id="ggr:HKW67_13090"/>
<keyword evidence="1" id="KW-0812">Transmembrane</keyword>
<gene>
    <name evidence="2" type="ORF">HKW67_13090</name>
</gene>
<keyword evidence="1" id="KW-1133">Transmembrane helix</keyword>
<evidence type="ECO:0000313" key="2">
    <source>
        <dbReference type="EMBL" id="QJR38227.1"/>
    </source>
</evidence>
<reference evidence="2 3" key="1">
    <citation type="submission" date="2020-05" db="EMBL/GenBank/DDBJ databases">
        <title>Complete genome sequence of Gemmatimonas greenlandica TET16.</title>
        <authorList>
            <person name="Zeng Y."/>
        </authorList>
    </citation>
    <scope>NUCLEOTIDE SEQUENCE [LARGE SCALE GENOMIC DNA]</scope>
    <source>
        <strain evidence="2 3">TET16</strain>
    </source>
</reference>
<dbReference type="Proteomes" id="UP000500938">
    <property type="component" value="Chromosome"/>
</dbReference>
<name>A0A6M4IXD7_9BACT</name>
<keyword evidence="3" id="KW-1185">Reference proteome</keyword>
<evidence type="ECO:0000313" key="3">
    <source>
        <dbReference type="Proteomes" id="UP000500938"/>
    </source>
</evidence>
<dbReference type="AlphaFoldDB" id="A0A6M4IXD7"/>
<dbReference type="EMBL" id="CP053085">
    <property type="protein sequence ID" value="QJR38227.1"/>
    <property type="molecule type" value="Genomic_DNA"/>
</dbReference>
<evidence type="ECO:0000256" key="1">
    <source>
        <dbReference type="SAM" id="Phobius"/>
    </source>
</evidence>
<protein>
    <submittedName>
        <fullName evidence="2">Uncharacterized protein</fullName>
    </submittedName>
</protein>
<sequence>MPIGVLFLLLGAILAVFGLVTSADTAMYAQSGGININLVWGVVMVLFGGIMTALAAMARRQV</sequence>
<proteinExistence type="predicted"/>
<keyword evidence="1" id="KW-0472">Membrane</keyword>
<organism evidence="2 3">
    <name type="scientific">Gemmatimonas groenlandica</name>
    <dbReference type="NCBI Taxonomy" id="2732249"/>
    <lineage>
        <taxon>Bacteria</taxon>
        <taxon>Pseudomonadati</taxon>
        <taxon>Gemmatimonadota</taxon>
        <taxon>Gemmatimonadia</taxon>
        <taxon>Gemmatimonadales</taxon>
        <taxon>Gemmatimonadaceae</taxon>
        <taxon>Gemmatimonas</taxon>
    </lineage>
</organism>
<accession>A0A6M4IXD7</accession>
<feature type="transmembrane region" description="Helical" evidence="1">
    <location>
        <begin position="38"/>
        <end position="58"/>
    </location>
</feature>